<feature type="region of interest" description="Disordered" evidence="1">
    <location>
        <begin position="9"/>
        <end position="54"/>
    </location>
</feature>
<feature type="non-terminal residue" evidence="2">
    <location>
        <position position="103"/>
    </location>
</feature>
<organism evidence="2 3">
    <name type="scientific">Saguinus oedipus</name>
    <name type="common">Cotton-top tamarin</name>
    <name type="synonym">Oedipomidas oedipus</name>
    <dbReference type="NCBI Taxonomy" id="9490"/>
    <lineage>
        <taxon>Eukaryota</taxon>
        <taxon>Metazoa</taxon>
        <taxon>Chordata</taxon>
        <taxon>Craniata</taxon>
        <taxon>Vertebrata</taxon>
        <taxon>Euteleostomi</taxon>
        <taxon>Mammalia</taxon>
        <taxon>Eutheria</taxon>
        <taxon>Euarchontoglires</taxon>
        <taxon>Primates</taxon>
        <taxon>Haplorrhini</taxon>
        <taxon>Platyrrhini</taxon>
        <taxon>Cebidae</taxon>
        <taxon>Callitrichinae</taxon>
        <taxon>Saguinus</taxon>
    </lineage>
</organism>
<dbReference type="Proteomes" id="UP001266305">
    <property type="component" value="Unassembled WGS sequence"/>
</dbReference>
<name>A0ABQ9TIK1_SAGOE</name>
<comment type="caution">
    <text evidence="2">The sequence shown here is derived from an EMBL/GenBank/DDBJ whole genome shotgun (WGS) entry which is preliminary data.</text>
</comment>
<feature type="non-terminal residue" evidence="2">
    <location>
        <position position="1"/>
    </location>
</feature>
<protein>
    <submittedName>
        <fullName evidence="2">Uncharacterized protein</fullName>
    </submittedName>
</protein>
<proteinExistence type="predicted"/>
<evidence type="ECO:0000313" key="2">
    <source>
        <dbReference type="EMBL" id="KAK2084574.1"/>
    </source>
</evidence>
<sequence>PLPPLARAITPLLRDSGGTQPAPGAGAAARTCPPDTSRYPRPPPSRSPAARRQHTSLVLGLERVAAAAWSGQAGLCGIPMAAASWRDGSGQEKYRLVVVGGGG</sequence>
<dbReference type="EMBL" id="JASSZA010000022">
    <property type="protein sequence ID" value="KAK2084574.1"/>
    <property type="molecule type" value="Genomic_DNA"/>
</dbReference>
<evidence type="ECO:0000313" key="3">
    <source>
        <dbReference type="Proteomes" id="UP001266305"/>
    </source>
</evidence>
<gene>
    <name evidence="2" type="ORF">P7K49_037607</name>
</gene>
<keyword evidence="3" id="KW-1185">Reference proteome</keyword>
<evidence type="ECO:0000256" key="1">
    <source>
        <dbReference type="SAM" id="MobiDB-lite"/>
    </source>
</evidence>
<accession>A0ABQ9TIK1</accession>
<reference evidence="2 3" key="1">
    <citation type="submission" date="2023-05" db="EMBL/GenBank/DDBJ databases">
        <title>B98-5 Cell Line De Novo Hybrid Assembly: An Optical Mapping Approach.</title>
        <authorList>
            <person name="Kananen K."/>
            <person name="Auerbach J.A."/>
            <person name="Kautto E."/>
            <person name="Blachly J.S."/>
        </authorList>
    </citation>
    <scope>NUCLEOTIDE SEQUENCE [LARGE SCALE GENOMIC DNA]</scope>
    <source>
        <strain evidence="2">B95-8</strain>
        <tissue evidence="2">Cell line</tissue>
    </source>
</reference>